<dbReference type="PROSITE" id="PS50181">
    <property type="entry name" value="FBOX"/>
    <property type="match status" value="1"/>
</dbReference>
<proteinExistence type="predicted"/>
<dbReference type="Pfam" id="PF12937">
    <property type="entry name" value="F-box-like"/>
    <property type="match status" value="1"/>
</dbReference>
<reference evidence="4" key="1">
    <citation type="submission" date="2021-07" db="EMBL/GenBank/DDBJ databases">
        <authorList>
            <person name="Catto M.A."/>
            <person name="Jacobson A."/>
            <person name="Kennedy G."/>
            <person name="Labadie P."/>
            <person name="Hunt B.G."/>
            <person name="Srinivasan R."/>
        </authorList>
    </citation>
    <scope>NUCLEOTIDE SEQUENCE</scope>
    <source>
        <strain evidence="4">PL_HMW_Pooled</strain>
        <tissue evidence="4">Head</tissue>
    </source>
</reference>
<dbReference type="AlphaFoldDB" id="A0AAE1HDF0"/>
<dbReference type="PANTHER" id="PTHR13318">
    <property type="entry name" value="PARTNER OF PAIRED, ISOFORM B-RELATED"/>
    <property type="match status" value="1"/>
</dbReference>
<dbReference type="GO" id="GO:0019005">
    <property type="term" value="C:SCF ubiquitin ligase complex"/>
    <property type="evidence" value="ECO:0007669"/>
    <property type="project" value="TreeGrafter"/>
</dbReference>
<evidence type="ECO:0000256" key="2">
    <source>
        <dbReference type="SAM" id="MobiDB-lite"/>
    </source>
</evidence>
<feature type="region of interest" description="Disordered" evidence="2">
    <location>
        <begin position="674"/>
        <end position="694"/>
    </location>
</feature>
<dbReference type="InterPro" id="IPR036047">
    <property type="entry name" value="F-box-like_dom_sf"/>
</dbReference>
<keyword evidence="1" id="KW-0833">Ubl conjugation pathway</keyword>
<dbReference type="SMART" id="SM00256">
    <property type="entry name" value="FBOX"/>
    <property type="match status" value="1"/>
</dbReference>
<dbReference type="SUPFAM" id="SSF52047">
    <property type="entry name" value="RNI-like"/>
    <property type="match status" value="2"/>
</dbReference>
<dbReference type="Gene3D" id="1.20.1280.50">
    <property type="match status" value="1"/>
</dbReference>
<dbReference type="EMBL" id="JAHWGI010000969">
    <property type="protein sequence ID" value="KAK3919058.1"/>
    <property type="molecule type" value="Genomic_DNA"/>
</dbReference>
<dbReference type="SUPFAM" id="SSF81383">
    <property type="entry name" value="F-box domain"/>
    <property type="match status" value="1"/>
</dbReference>
<evidence type="ECO:0000313" key="4">
    <source>
        <dbReference type="EMBL" id="KAK3919058.1"/>
    </source>
</evidence>
<dbReference type="Proteomes" id="UP001219518">
    <property type="component" value="Unassembled WGS sequence"/>
</dbReference>
<dbReference type="GO" id="GO:0031146">
    <property type="term" value="P:SCF-dependent proteasomal ubiquitin-dependent protein catabolic process"/>
    <property type="evidence" value="ECO:0007669"/>
    <property type="project" value="TreeGrafter"/>
</dbReference>
<organism evidence="4 5">
    <name type="scientific">Frankliniella fusca</name>
    <dbReference type="NCBI Taxonomy" id="407009"/>
    <lineage>
        <taxon>Eukaryota</taxon>
        <taxon>Metazoa</taxon>
        <taxon>Ecdysozoa</taxon>
        <taxon>Arthropoda</taxon>
        <taxon>Hexapoda</taxon>
        <taxon>Insecta</taxon>
        <taxon>Pterygota</taxon>
        <taxon>Neoptera</taxon>
        <taxon>Paraneoptera</taxon>
        <taxon>Thysanoptera</taxon>
        <taxon>Terebrantia</taxon>
        <taxon>Thripoidea</taxon>
        <taxon>Thripidae</taxon>
        <taxon>Frankliniella</taxon>
    </lineage>
</organism>
<dbReference type="InterPro" id="IPR001810">
    <property type="entry name" value="F-box_dom"/>
</dbReference>
<protein>
    <submittedName>
        <fullName evidence="4">Dynein regulatory complex subunit 6</fullName>
    </submittedName>
</protein>
<accession>A0AAE1HDF0</accession>
<dbReference type="Gene3D" id="3.80.10.10">
    <property type="entry name" value="Ribonuclease Inhibitor"/>
    <property type="match status" value="4"/>
</dbReference>
<dbReference type="PANTHER" id="PTHR13318:SF105">
    <property type="entry name" value="F-BOX_LRR-REPEAT PROTEIN 3"/>
    <property type="match status" value="1"/>
</dbReference>
<keyword evidence="5" id="KW-1185">Reference proteome</keyword>
<dbReference type="InterPro" id="IPR057207">
    <property type="entry name" value="FBXL15_LRR"/>
</dbReference>
<name>A0AAE1HDF0_9NEOP</name>
<dbReference type="InterPro" id="IPR032675">
    <property type="entry name" value="LRR_dom_sf"/>
</dbReference>
<evidence type="ECO:0000256" key="1">
    <source>
        <dbReference type="ARBA" id="ARBA00022786"/>
    </source>
</evidence>
<dbReference type="InterPro" id="IPR006553">
    <property type="entry name" value="Leu-rich_rpt_Cys-con_subtyp"/>
</dbReference>
<evidence type="ECO:0000313" key="5">
    <source>
        <dbReference type="Proteomes" id="UP001219518"/>
    </source>
</evidence>
<dbReference type="SMART" id="SM00367">
    <property type="entry name" value="LRR_CC"/>
    <property type="match status" value="12"/>
</dbReference>
<comment type="caution">
    <text evidence="4">The sequence shown here is derived from an EMBL/GenBank/DDBJ whole genome shotgun (WGS) entry which is preliminary data.</text>
</comment>
<sequence>MTGDTYQKNEEERSPQHYLPIEVLMYIFQFLHLSDLKSARLVCRLWYEASQDPKLISKEIVNFHCNDDNQETHQTPVSEIVNSSREFLHFSFKEEEVRWNWPGVWQQFAPGLKSLYIFNCDVRERDFISILSLCQSLENLRIGGCRELLMSGGLLRDQEEIKLLQNVLVNLKELVISHNSYLSDALLNRLIAIAPNLQSVSLEGCQISFHLGLYKKFYPKHSPEKLNFDEGNDTDLKVMESSSILTFRNILHHIMTMSQQLHTLCFSHTLIDSPALTQLSKVADLRLKNLMLAGCEQLTNAGVVALTEHQTGLISLDLSCCSRVTDPSMIAICRSLSSLQNLCVRRCRAISNIGVSEIQALKHLVKLDLSNCDMVTSDGILTGLCHSVNYTLQQLYLSGINNMTEDTVIKLAESLPNLTHLDLGYCITAVTDAALQAIFLHQVQLKYLKLSGCNRVTDVGLTGMVTHSTMDVTSTLNFIPEDSNFIGGVKPRLRISLKSRAEEEIVKDAERKKAILQRFEFPTPSCSNAGYSLARLKGLRTLNLSGCTRISDITLCHAFKFLELKSLDLTQCCQVSQLGIKALAENNPSLETLVLSMCYSICDEAIEAISIHLKRLKHLDVSECQKLTGASLLAIGTHCKSLRHLNMRRCDRLALCQEGLLDHIPSVILPPAVANPEEDLSPPPPVPQMPKKKN</sequence>
<reference evidence="4" key="2">
    <citation type="journal article" date="2023" name="BMC Genomics">
        <title>Pest status, molecular evolution, and epigenetic factors derived from the genome assembly of Frankliniella fusca, a thysanopteran phytovirus vector.</title>
        <authorList>
            <person name="Catto M.A."/>
            <person name="Labadie P.E."/>
            <person name="Jacobson A.L."/>
            <person name="Kennedy G.G."/>
            <person name="Srinivasan R."/>
            <person name="Hunt B.G."/>
        </authorList>
    </citation>
    <scope>NUCLEOTIDE SEQUENCE</scope>
    <source>
        <strain evidence="4">PL_HMW_Pooled</strain>
    </source>
</reference>
<evidence type="ECO:0000259" key="3">
    <source>
        <dbReference type="PROSITE" id="PS50181"/>
    </source>
</evidence>
<feature type="domain" description="F-box" evidence="3">
    <location>
        <begin position="13"/>
        <end position="60"/>
    </location>
</feature>
<gene>
    <name evidence="4" type="ORF">KUF71_008207</name>
</gene>
<dbReference type="Pfam" id="PF25372">
    <property type="entry name" value="DUF7885"/>
    <property type="match status" value="1"/>
</dbReference>